<accession>A0ABT1RH65</accession>
<evidence type="ECO:0000256" key="1">
    <source>
        <dbReference type="SAM" id="MobiDB-lite"/>
    </source>
</evidence>
<gene>
    <name evidence="2" type="ORF">GB927_031180</name>
</gene>
<evidence type="ECO:0000313" key="2">
    <source>
        <dbReference type="EMBL" id="MCQ4634537.1"/>
    </source>
</evidence>
<dbReference type="Proteomes" id="UP000996601">
    <property type="component" value="Unassembled WGS sequence"/>
</dbReference>
<evidence type="ECO:0000313" key="3">
    <source>
        <dbReference type="Proteomes" id="UP000996601"/>
    </source>
</evidence>
<comment type="caution">
    <text evidence="2">The sequence shown here is derived from an EMBL/GenBank/DDBJ whole genome shotgun (WGS) entry which is preliminary data.</text>
</comment>
<dbReference type="EMBL" id="WHSB02000021">
    <property type="protein sequence ID" value="MCQ4634537.1"/>
    <property type="molecule type" value="Genomic_DNA"/>
</dbReference>
<keyword evidence="3" id="KW-1185">Reference proteome</keyword>
<reference evidence="2" key="1">
    <citation type="submission" date="2021-07" db="EMBL/GenBank/DDBJ databases">
        <title>Shinella sp. nov., a novel member of the genus Shinella from water.</title>
        <authorList>
            <person name="Deng Y."/>
        </authorList>
    </citation>
    <scope>NUCLEOTIDE SEQUENCE</scope>
    <source>
        <strain evidence="2">CPCC 100929</strain>
    </source>
</reference>
<feature type="region of interest" description="Disordered" evidence="1">
    <location>
        <begin position="1"/>
        <end position="21"/>
    </location>
</feature>
<protein>
    <submittedName>
        <fullName evidence="2">Uncharacterized protein</fullName>
    </submittedName>
</protein>
<organism evidence="2 3">
    <name type="scientific">Shinella lacus</name>
    <dbReference type="NCBI Taxonomy" id="2654216"/>
    <lineage>
        <taxon>Bacteria</taxon>
        <taxon>Pseudomonadati</taxon>
        <taxon>Pseudomonadota</taxon>
        <taxon>Alphaproteobacteria</taxon>
        <taxon>Hyphomicrobiales</taxon>
        <taxon>Rhizobiaceae</taxon>
        <taxon>Shinella</taxon>
    </lineage>
</organism>
<proteinExistence type="predicted"/>
<name>A0ABT1RH65_9HYPH</name>
<sequence>MFGAPATEHFHRNPKPPKAEDWPLDYDITRFHDLSPDEQKQQLAADPHTPWARTTRKSLTPEEKAAMIASAANWLRLGQRVRITGTSPSIDGSNERRVGRVGVVWRLCSPTFADYVYINLDLIGQERSEKVIFIELRDVTPIDDKED</sequence>